<dbReference type="GO" id="GO:0016787">
    <property type="term" value="F:hydrolase activity"/>
    <property type="evidence" value="ECO:0007669"/>
    <property type="project" value="UniProtKB-KW"/>
</dbReference>
<keyword evidence="12" id="KW-1185">Reference proteome</keyword>
<evidence type="ECO:0000256" key="10">
    <source>
        <dbReference type="RuleBase" id="RU361274"/>
    </source>
</evidence>
<keyword evidence="5" id="KW-0378">Hydrolase</keyword>
<dbReference type="SUPFAM" id="SSF64438">
    <property type="entry name" value="CNF1/YfiH-like putative cysteine hydrolases"/>
    <property type="match status" value="1"/>
</dbReference>
<keyword evidence="6" id="KW-0862">Zinc</keyword>
<evidence type="ECO:0000256" key="1">
    <source>
        <dbReference type="ARBA" id="ARBA00000553"/>
    </source>
</evidence>
<evidence type="ECO:0000256" key="6">
    <source>
        <dbReference type="ARBA" id="ARBA00022833"/>
    </source>
</evidence>
<comment type="catalytic activity">
    <reaction evidence="1">
        <text>inosine + phosphate = alpha-D-ribose 1-phosphate + hypoxanthine</text>
        <dbReference type="Rhea" id="RHEA:27646"/>
        <dbReference type="ChEBI" id="CHEBI:17368"/>
        <dbReference type="ChEBI" id="CHEBI:17596"/>
        <dbReference type="ChEBI" id="CHEBI:43474"/>
        <dbReference type="ChEBI" id="CHEBI:57720"/>
        <dbReference type="EC" id="2.4.2.1"/>
    </reaction>
    <physiologicalReaction direction="left-to-right" evidence="1">
        <dbReference type="Rhea" id="RHEA:27647"/>
    </physiologicalReaction>
</comment>
<organism evidence="11 12">
    <name type="scientific">Candidatus Photodesmus blepharonis</name>
    <dbReference type="NCBI Taxonomy" id="1179155"/>
    <lineage>
        <taxon>Bacteria</taxon>
        <taxon>Pseudomonadati</taxon>
        <taxon>Pseudomonadota</taxon>
        <taxon>Gammaproteobacteria</taxon>
        <taxon>Vibrionales</taxon>
        <taxon>Vibrionaceae</taxon>
        <taxon>Candidatus Photodesmus</taxon>
    </lineage>
</organism>
<protein>
    <recommendedName>
        <fullName evidence="10">Purine nucleoside phosphorylase</fullName>
    </recommendedName>
</protein>
<dbReference type="Proteomes" id="UP000053784">
    <property type="component" value="Unassembled WGS sequence"/>
</dbReference>
<dbReference type="NCBIfam" id="TIGR00726">
    <property type="entry name" value="peptidoglycan editing factor PgeF"/>
    <property type="match status" value="1"/>
</dbReference>
<comment type="similarity">
    <text evidence="2 10">Belongs to the purine nucleoside phosphorylase YfiH/LACC1 family.</text>
</comment>
<keyword evidence="4" id="KW-0479">Metal-binding</keyword>
<dbReference type="PANTHER" id="PTHR30616">
    <property type="entry name" value="UNCHARACTERIZED PROTEIN YFIH"/>
    <property type="match status" value="1"/>
</dbReference>
<dbReference type="GO" id="GO:0017061">
    <property type="term" value="F:S-methyl-5-thioadenosine phosphorylase activity"/>
    <property type="evidence" value="ECO:0007669"/>
    <property type="project" value="UniProtKB-EC"/>
</dbReference>
<evidence type="ECO:0000313" key="12">
    <source>
        <dbReference type="Proteomes" id="UP000053784"/>
    </source>
</evidence>
<dbReference type="EMBL" id="JGVK01000008">
    <property type="protein sequence ID" value="KEY91474.1"/>
    <property type="molecule type" value="Genomic_DNA"/>
</dbReference>
<evidence type="ECO:0000256" key="8">
    <source>
        <dbReference type="ARBA" id="ARBA00048968"/>
    </source>
</evidence>
<comment type="caution">
    <text evidence="11">The sequence shown here is derived from an EMBL/GenBank/DDBJ whole genome shotgun (WGS) entry which is preliminary data.</text>
</comment>
<sequence>MSFIIPHWQAPKNIKAISSTRIGGFSHDLYAGLNISTHVGDDLIAVNKNRKWLVEAANMPSVPVWLKQTHSVHVEEIFYPVNYIVESDGAFTKCVNTVCSILTADCLPILLTNIQGTQVAALHAGWRGLARGIVENGVNKFDGEIIAWLGPAIGHSVFEVGECVVQEFLNSSLDVYKAFKYRKCTNKWLVDITLLAKKLLNQAGVVKITSSGLCTYSNKIFYSYRRDGITGRQGSFIWIED</sequence>
<dbReference type="CDD" id="cd16833">
    <property type="entry name" value="YfiH"/>
    <property type="match status" value="1"/>
</dbReference>
<evidence type="ECO:0000256" key="5">
    <source>
        <dbReference type="ARBA" id="ARBA00022801"/>
    </source>
</evidence>
<proteinExistence type="inferred from homology"/>
<evidence type="ECO:0000256" key="4">
    <source>
        <dbReference type="ARBA" id="ARBA00022723"/>
    </source>
</evidence>
<comment type="catalytic activity">
    <reaction evidence="7">
        <text>adenosine + H2O + H(+) = inosine + NH4(+)</text>
        <dbReference type="Rhea" id="RHEA:24408"/>
        <dbReference type="ChEBI" id="CHEBI:15377"/>
        <dbReference type="ChEBI" id="CHEBI:15378"/>
        <dbReference type="ChEBI" id="CHEBI:16335"/>
        <dbReference type="ChEBI" id="CHEBI:17596"/>
        <dbReference type="ChEBI" id="CHEBI:28938"/>
        <dbReference type="EC" id="3.5.4.4"/>
    </reaction>
    <physiologicalReaction direction="left-to-right" evidence="7">
        <dbReference type="Rhea" id="RHEA:24409"/>
    </physiologicalReaction>
</comment>
<dbReference type="InterPro" id="IPR011324">
    <property type="entry name" value="Cytotoxic_necrot_fac-like_cat"/>
</dbReference>
<name>A0A084CNU5_9GAMM</name>
<comment type="catalytic activity">
    <reaction evidence="9">
        <text>S-methyl-5'-thioadenosine + phosphate = 5-(methylsulfanyl)-alpha-D-ribose 1-phosphate + adenine</text>
        <dbReference type="Rhea" id="RHEA:11852"/>
        <dbReference type="ChEBI" id="CHEBI:16708"/>
        <dbReference type="ChEBI" id="CHEBI:17509"/>
        <dbReference type="ChEBI" id="CHEBI:43474"/>
        <dbReference type="ChEBI" id="CHEBI:58533"/>
        <dbReference type="EC" id="2.4.2.28"/>
    </reaction>
    <physiologicalReaction direction="left-to-right" evidence="9">
        <dbReference type="Rhea" id="RHEA:11853"/>
    </physiologicalReaction>
</comment>
<accession>A0A084CNU5</accession>
<dbReference type="AlphaFoldDB" id="A0A084CNU5"/>
<comment type="catalytic activity">
    <reaction evidence="8">
        <text>adenosine + phosphate = alpha-D-ribose 1-phosphate + adenine</text>
        <dbReference type="Rhea" id="RHEA:27642"/>
        <dbReference type="ChEBI" id="CHEBI:16335"/>
        <dbReference type="ChEBI" id="CHEBI:16708"/>
        <dbReference type="ChEBI" id="CHEBI:43474"/>
        <dbReference type="ChEBI" id="CHEBI:57720"/>
        <dbReference type="EC" id="2.4.2.1"/>
    </reaction>
    <physiologicalReaction direction="left-to-right" evidence="8">
        <dbReference type="Rhea" id="RHEA:27643"/>
    </physiologicalReaction>
</comment>
<dbReference type="InterPro" id="IPR003730">
    <property type="entry name" value="Cu_polyphenol_OxRdtase"/>
</dbReference>
<dbReference type="Pfam" id="PF02578">
    <property type="entry name" value="Cu-oxidase_4"/>
    <property type="match status" value="1"/>
</dbReference>
<dbReference type="STRING" id="1179155.CF67_16015"/>
<keyword evidence="3" id="KW-0808">Transferase</keyword>
<dbReference type="eggNOG" id="COG1496">
    <property type="taxonomic scope" value="Bacteria"/>
</dbReference>
<dbReference type="RefSeq" id="WP_034413515.1">
    <property type="nucleotide sequence ID" value="NZ_JGVK01000008.1"/>
</dbReference>
<dbReference type="OrthoDB" id="4279at2"/>
<evidence type="ECO:0000256" key="2">
    <source>
        <dbReference type="ARBA" id="ARBA00007353"/>
    </source>
</evidence>
<evidence type="ECO:0000313" key="11">
    <source>
        <dbReference type="EMBL" id="KEY91474.1"/>
    </source>
</evidence>
<gene>
    <name evidence="11" type="primary">yfiH</name>
    <name evidence="11" type="ORF">CF67_16015</name>
</gene>
<dbReference type="Gene3D" id="3.60.140.10">
    <property type="entry name" value="CNF1/YfiH-like putative cysteine hydrolases"/>
    <property type="match status" value="1"/>
</dbReference>
<dbReference type="GO" id="GO:0005507">
    <property type="term" value="F:copper ion binding"/>
    <property type="evidence" value="ECO:0007669"/>
    <property type="project" value="TreeGrafter"/>
</dbReference>
<evidence type="ECO:0000256" key="7">
    <source>
        <dbReference type="ARBA" id="ARBA00047989"/>
    </source>
</evidence>
<reference evidence="11 12" key="1">
    <citation type="submission" date="2014-03" db="EMBL/GenBank/DDBJ databases">
        <title>Selection and divergence in the genomes of co-occurring obligate luminous symbionts with specific hosts.</title>
        <authorList>
            <person name="Hendry T.A."/>
            <person name="de Wet J.R."/>
            <person name="Dunlap P.V."/>
        </authorList>
    </citation>
    <scope>NUCLEOTIDE SEQUENCE [LARGE SCALE GENOMIC DNA]</scope>
    <source>
        <strain evidence="11 12">Ppalp.1</strain>
    </source>
</reference>
<evidence type="ECO:0000256" key="9">
    <source>
        <dbReference type="ARBA" id="ARBA00049893"/>
    </source>
</evidence>
<dbReference type="PANTHER" id="PTHR30616:SF2">
    <property type="entry name" value="PURINE NUCLEOSIDE PHOSPHORYLASE LACC1"/>
    <property type="match status" value="1"/>
</dbReference>
<evidence type="ECO:0000256" key="3">
    <source>
        <dbReference type="ARBA" id="ARBA00022679"/>
    </source>
</evidence>
<dbReference type="InterPro" id="IPR038371">
    <property type="entry name" value="Cu_polyphenol_OxRdtase_sf"/>
</dbReference>